<organism evidence="9 10">
    <name type="scientific">Pendulispora brunnea</name>
    <dbReference type="NCBI Taxonomy" id="2905690"/>
    <lineage>
        <taxon>Bacteria</taxon>
        <taxon>Pseudomonadati</taxon>
        <taxon>Myxococcota</taxon>
        <taxon>Myxococcia</taxon>
        <taxon>Myxococcales</taxon>
        <taxon>Sorangiineae</taxon>
        <taxon>Pendulisporaceae</taxon>
        <taxon>Pendulispora</taxon>
    </lineage>
</organism>
<comment type="catalytic activity">
    <reaction evidence="7">
        <text>a 3'-end 3'-phospho-ribonucleotide-RNA + a 5'-end dephospho-ribonucleoside-RNA + GTP = a ribonucleotidyl-ribonucleotide-RNA + GMP + diphosphate</text>
        <dbReference type="Rhea" id="RHEA:68076"/>
        <dbReference type="Rhea" id="RHEA-COMP:10463"/>
        <dbReference type="Rhea" id="RHEA-COMP:13936"/>
        <dbReference type="Rhea" id="RHEA-COMP:17355"/>
        <dbReference type="ChEBI" id="CHEBI:33019"/>
        <dbReference type="ChEBI" id="CHEBI:37565"/>
        <dbReference type="ChEBI" id="CHEBI:58115"/>
        <dbReference type="ChEBI" id="CHEBI:83062"/>
        <dbReference type="ChEBI" id="CHEBI:138284"/>
        <dbReference type="ChEBI" id="CHEBI:173118"/>
        <dbReference type="EC" id="6.5.1.8"/>
    </reaction>
</comment>
<evidence type="ECO:0000256" key="4">
    <source>
        <dbReference type="ARBA" id="ARBA00022800"/>
    </source>
</evidence>
<dbReference type="EMBL" id="CP089982">
    <property type="protein sequence ID" value="WXA99530.1"/>
    <property type="molecule type" value="Genomic_DNA"/>
</dbReference>
<dbReference type="PANTHER" id="PTHR11118:SF1">
    <property type="entry name" value="RNA-SPLICING LIGASE RTCB HOMOLOG"/>
    <property type="match status" value="1"/>
</dbReference>
<reference evidence="9 10" key="1">
    <citation type="submission" date="2021-12" db="EMBL/GenBank/DDBJ databases">
        <title>Discovery of the Pendulisporaceae a myxobacterial family with distinct sporulation behavior and unique specialized metabolism.</title>
        <authorList>
            <person name="Garcia R."/>
            <person name="Popoff A."/>
            <person name="Bader C.D."/>
            <person name="Loehr J."/>
            <person name="Walesch S."/>
            <person name="Walt C."/>
            <person name="Boldt J."/>
            <person name="Bunk B."/>
            <person name="Haeckl F.J.F.P.J."/>
            <person name="Gunesch A.P."/>
            <person name="Birkelbach J."/>
            <person name="Nuebel U."/>
            <person name="Pietschmann T."/>
            <person name="Bach T."/>
            <person name="Mueller R."/>
        </authorList>
    </citation>
    <scope>NUCLEOTIDE SEQUENCE [LARGE SCALE GENOMIC DNA]</scope>
    <source>
        <strain evidence="9 10">MSr12523</strain>
    </source>
</reference>
<keyword evidence="6 8" id="KW-0464">Manganese</keyword>
<keyword evidence="3" id="KW-0547">Nucleotide-binding</keyword>
<comment type="similarity">
    <text evidence="8">Belongs to the RtcB family.</text>
</comment>
<dbReference type="SUPFAM" id="SSF103365">
    <property type="entry name" value="Hypothetical protein PH1602"/>
    <property type="match status" value="1"/>
</dbReference>
<protein>
    <recommendedName>
        <fullName evidence="8">tRNA-splicing ligase RtcB</fullName>
        <ecNumber evidence="8">6.5.1.-</ecNumber>
    </recommendedName>
</protein>
<evidence type="ECO:0000256" key="8">
    <source>
        <dbReference type="RuleBase" id="RU371113"/>
    </source>
</evidence>
<keyword evidence="4" id="KW-0692">RNA repair</keyword>
<accession>A0ABZ2KR58</accession>
<evidence type="ECO:0000256" key="2">
    <source>
        <dbReference type="ARBA" id="ARBA00022723"/>
    </source>
</evidence>
<comment type="subunit">
    <text evidence="8">Monomer.</text>
</comment>
<dbReference type="InterPro" id="IPR036025">
    <property type="entry name" value="RtcB-like_sf"/>
</dbReference>
<keyword evidence="1 8" id="KW-0436">Ligase</keyword>
<evidence type="ECO:0000256" key="5">
    <source>
        <dbReference type="ARBA" id="ARBA00023134"/>
    </source>
</evidence>
<gene>
    <name evidence="8" type="primary">rtcB</name>
    <name evidence="9" type="ORF">LZC95_22265</name>
</gene>
<proteinExistence type="inferred from homology"/>
<keyword evidence="5" id="KW-0342">GTP-binding</keyword>
<keyword evidence="2 8" id="KW-0479">Metal-binding</keyword>
<dbReference type="InterPro" id="IPR001233">
    <property type="entry name" value="RtcB"/>
</dbReference>
<evidence type="ECO:0000256" key="6">
    <source>
        <dbReference type="ARBA" id="ARBA00023211"/>
    </source>
</evidence>
<evidence type="ECO:0000256" key="1">
    <source>
        <dbReference type="ARBA" id="ARBA00022598"/>
    </source>
</evidence>
<dbReference type="Proteomes" id="UP001379533">
    <property type="component" value="Chromosome"/>
</dbReference>
<dbReference type="Pfam" id="PF01139">
    <property type="entry name" value="RtcB"/>
    <property type="match status" value="1"/>
</dbReference>
<evidence type="ECO:0000313" key="10">
    <source>
        <dbReference type="Proteomes" id="UP001379533"/>
    </source>
</evidence>
<dbReference type="EC" id="6.5.1.-" evidence="8"/>
<evidence type="ECO:0000313" key="9">
    <source>
        <dbReference type="EMBL" id="WXA99530.1"/>
    </source>
</evidence>
<keyword evidence="10" id="KW-1185">Reference proteome</keyword>
<dbReference type="PANTHER" id="PTHR11118">
    <property type="entry name" value="RNA-SPLICING LIGASE RTCB HOMOLOG"/>
    <property type="match status" value="1"/>
</dbReference>
<sequence>MYVQDLQDLARRRSDAACFDVENPLGLDVRLFAHPSVPVERDAFLQLFDFLDVCRAIADIRDAEARGRLTFFGDAPACIDKVVLTPDFHKGSLVPVGTVARAQHMCIPQAIGNDVCCGMRLLVTDLPADALEPHWPAIQKRLRAIFFAGERDIPMSPRQREAVLRDGLPGLVRTAADNAHHGIWQRFDAAIEKENLARAHAEGGFPTRGLFGFERFIMSSGRVDGRDPQIGCVGGGNHFVELQRIDALFDGHAARDWGVSKGCLAIMIHSGSVGLGHAVGGHFMDRARSIFPTGITSPKGGFFPLPTSGPRAEEGHAYLDGMGNAANFAFANRLFLGLMAVRAVEEATGRTVGAKLVYDAPHNLIFRAGESLVHRKGATPAPGPSGADYHGKPVIIPGSMGAASFLLAGSGHADALESACHGAGRALSRAKTAHVPKDVFARELAKLRVVGPIDPRAPHLARRRDILEKYERRVMEEAPYAYKAVEPVIESVEEAGIARKVARLLPLCTVKG</sequence>
<dbReference type="RefSeq" id="WP_394850169.1">
    <property type="nucleotide sequence ID" value="NZ_CP089982.1"/>
</dbReference>
<comment type="cofactor">
    <cofactor evidence="8">
        <name>Mn(2+)</name>
        <dbReference type="ChEBI" id="CHEBI:29035"/>
    </cofactor>
    <text evidence="8">Binds 2 manganese ions per subunit.</text>
</comment>
<name>A0ABZ2KR58_9BACT</name>
<dbReference type="Gene3D" id="3.90.1860.10">
    <property type="entry name" value="tRNA-splicing ligase RtcB"/>
    <property type="match status" value="1"/>
</dbReference>
<evidence type="ECO:0000256" key="3">
    <source>
        <dbReference type="ARBA" id="ARBA00022741"/>
    </source>
</evidence>
<evidence type="ECO:0000256" key="7">
    <source>
        <dbReference type="ARBA" id="ARBA00047746"/>
    </source>
</evidence>